<evidence type="ECO:0000256" key="1">
    <source>
        <dbReference type="ARBA" id="ARBA00006479"/>
    </source>
</evidence>
<protein>
    <submittedName>
        <fullName evidence="2">ROK family transcriptional regulator</fullName>
    </submittedName>
</protein>
<dbReference type="SUPFAM" id="SSF46785">
    <property type="entry name" value="Winged helix' DNA-binding domain"/>
    <property type="match status" value="1"/>
</dbReference>
<dbReference type="InterPro" id="IPR043129">
    <property type="entry name" value="ATPase_NBD"/>
</dbReference>
<dbReference type="InterPro" id="IPR036388">
    <property type="entry name" value="WH-like_DNA-bd_sf"/>
</dbReference>
<sequence length="403" mass="42414">MAHVPSTGSGVALDLIRSGEATTRTELIERLGWSRITLARRLDDLLAAGIIVVSGQRESGGGRPSEKFAVNKDAGLLLSVDIGGSHTRVAITDLISTVLVEDEADIGLWEGPDAVFTWATQVFDYLLPRLGKSRADVRGIGVGVPGPVDAQTGRLASPQLDQQWADVLVKDYFPEEYSAVFAIDRDVNVMAVAESRLGWPEYRDLIVLKLGLGIGCGLVLDDRVYRGARGGAGDVAHRYRHGSEPCSCGGSGCLETVASGYAIRRRLNERGYRVRTSSDIVALARLASPDAVELLTAAGQEIGTALVDVAGLLNPQIIVVGGILAEAGDPFLSAIRDTLLAGARAFSGEGLVVAQSRLGNKAGILGASLVAQDALFATERISALTRTPRSGSRAGAVQVRIVP</sequence>
<comment type="caution">
    <text evidence="2">The sequence shown here is derived from an EMBL/GenBank/DDBJ whole genome shotgun (WGS) entry which is preliminary data.</text>
</comment>
<evidence type="ECO:0000313" key="2">
    <source>
        <dbReference type="EMBL" id="TFB90842.1"/>
    </source>
</evidence>
<gene>
    <name evidence="2" type="ORF">E3O44_04575</name>
</gene>
<name>A0ABY2IHK8_9MICO</name>
<dbReference type="Pfam" id="PF00480">
    <property type="entry name" value="ROK"/>
    <property type="match status" value="1"/>
</dbReference>
<dbReference type="PANTHER" id="PTHR18964:SF173">
    <property type="entry name" value="GLUCOKINASE"/>
    <property type="match status" value="1"/>
</dbReference>
<comment type="similarity">
    <text evidence="1">Belongs to the ROK (NagC/XylR) family.</text>
</comment>
<reference evidence="2 3" key="1">
    <citation type="submission" date="2019-03" db="EMBL/GenBank/DDBJ databases">
        <title>Genomics of glacier-inhabiting Cryobacterium strains.</title>
        <authorList>
            <person name="Liu Q."/>
            <person name="Xin Y.-H."/>
        </authorList>
    </citation>
    <scope>NUCLEOTIDE SEQUENCE [LARGE SCALE GENOMIC DNA]</scope>
    <source>
        <strain evidence="2 3">MDB2-B</strain>
    </source>
</reference>
<dbReference type="InterPro" id="IPR000600">
    <property type="entry name" value="ROK"/>
</dbReference>
<proteinExistence type="inferred from homology"/>
<accession>A0ABY2IHK8</accession>
<dbReference type="RefSeq" id="WP_134532860.1">
    <property type="nucleotide sequence ID" value="NZ_SOFG01000004.1"/>
</dbReference>
<keyword evidence="3" id="KW-1185">Reference proteome</keyword>
<evidence type="ECO:0000313" key="3">
    <source>
        <dbReference type="Proteomes" id="UP000297608"/>
    </source>
</evidence>
<dbReference type="Gene3D" id="1.10.10.10">
    <property type="entry name" value="Winged helix-like DNA-binding domain superfamily/Winged helix DNA-binding domain"/>
    <property type="match status" value="1"/>
</dbReference>
<dbReference type="Gene3D" id="3.30.420.40">
    <property type="match status" value="2"/>
</dbReference>
<dbReference type="PANTHER" id="PTHR18964">
    <property type="entry name" value="ROK (REPRESSOR, ORF, KINASE) FAMILY"/>
    <property type="match status" value="1"/>
</dbReference>
<dbReference type="InterPro" id="IPR036390">
    <property type="entry name" value="WH_DNA-bd_sf"/>
</dbReference>
<dbReference type="Proteomes" id="UP000297608">
    <property type="component" value="Unassembled WGS sequence"/>
</dbReference>
<organism evidence="2 3">
    <name type="scientific">Cryobacterium algoricola</name>
    <dbReference type="NCBI Taxonomy" id="1259183"/>
    <lineage>
        <taxon>Bacteria</taxon>
        <taxon>Bacillati</taxon>
        <taxon>Actinomycetota</taxon>
        <taxon>Actinomycetes</taxon>
        <taxon>Micrococcales</taxon>
        <taxon>Microbacteriaceae</taxon>
        <taxon>Cryobacterium</taxon>
    </lineage>
</organism>
<dbReference type="EMBL" id="SOFG01000004">
    <property type="protein sequence ID" value="TFB90842.1"/>
    <property type="molecule type" value="Genomic_DNA"/>
</dbReference>
<dbReference type="SUPFAM" id="SSF53067">
    <property type="entry name" value="Actin-like ATPase domain"/>
    <property type="match status" value="1"/>
</dbReference>